<dbReference type="GO" id="GO:0005948">
    <property type="term" value="C:acetolactate synthase complex"/>
    <property type="evidence" value="ECO:0007669"/>
    <property type="project" value="TreeGrafter"/>
</dbReference>
<keyword evidence="7" id="KW-0808">Transferase</keyword>
<evidence type="ECO:0000259" key="4">
    <source>
        <dbReference type="Pfam" id="PF00205"/>
    </source>
</evidence>
<organism evidence="7 8">
    <name type="scientific">Amorphus orientalis</name>
    <dbReference type="NCBI Taxonomy" id="649198"/>
    <lineage>
        <taxon>Bacteria</taxon>
        <taxon>Pseudomonadati</taxon>
        <taxon>Pseudomonadota</taxon>
        <taxon>Alphaproteobacteria</taxon>
        <taxon>Hyphomicrobiales</taxon>
        <taxon>Amorphaceae</taxon>
        <taxon>Amorphus</taxon>
    </lineage>
</organism>
<sequence length="564" mass="60075">MSSSDAQTSHLRSGGALLVDCLKANGVDRAFCIPGESYLAVLDAFVDADIPLTVGRQEGGVSMMAEAWGKMTGRPGICLVTRGPGATNAAAGVHIAQQDSTPMILLVGQVARDMRGRDAFQEVDFVRMFGGMAKWVAEIDAAERIPEMIARAFATAMSGRPGPVVLALPEDMLTERVDARPVAATAPAEPAPSTVELARLEMLLQEAERPIAIVGGSRWSAAAAKRLDEVSRAWALPVATAFRRQDLVDNLHPNFAGDVGIGINPALKARIEAADLILLVGDRLSEMASQSYSLIDIPTPRQTLVHVHPGSEELGRVYQPTLGINATPRAFLDAWASLPVPNDPAWAGAADQAHADYLAWSEPTVSPGAVDMGAVMAAIRDRLPEDAIVTNGAGNFAGWVHRFHRYRTYGSELAPTSGTMGYGLPAAIAAKLRHPERTVLCVAGDGDLQMTIQELGTVLQEQLAIILIVVDNGAYGTIRMHQEREYPGRISATSLINPDFATLGEAYGAFVARVDRTEDFAPAFEDALGQTRLSLLHVKTDPEAITPATTLSAIRAAALSRLDT</sequence>
<feature type="domain" description="Thiamine pyrophosphate enzyme TPP-binding" evidence="5">
    <location>
        <begin position="392"/>
        <end position="538"/>
    </location>
</feature>
<protein>
    <submittedName>
        <fullName evidence="7">Acetolactate synthase-1/2/3 large subunit</fullName>
        <ecNumber evidence="7">2.2.1.6</ecNumber>
    </submittedName>
</protein>
<dbReference type="EMBL" id="JAUSUL010000001">
    <property type="protein sequence ID" value="MDQ0314769.1"/>
    <property type="molecule type" value="Genomic_DNA"/>
</dbReference>
<dbReference type="Pfam" id="PF00205">
    <property type="entry name" value="TPP_enzyme_M"/>
    <property type="match status" value="1"/>
</dbReference>
<evidence type="ECO:0000256" key="3">
    <source>
        <dbReference type="RuleBase" id="RU362132"/>
    </source>
</evidence>
<evidence type="ECO:0000259" key="5">
    <source>
        <dbReference type="Pfam" id="PF02775"/>
    </source>
</evidence>
<comment type="similarity">
    <text evidence="1 3">Belongs to the TPP enzyme family.</text>
</comment>
<dbReference type="AlphaFoldDB" id="A0AAE3VLL6"/>
<dbReference type="InterPro" id="IPR029035">
    <property type="entry name" value="DHS-like_NAD/FAD-binding_dom"/>
</dbReference>
<dbReference type="InterPro" id="IPR012000">
    <property type="entry name" value="Thiamin_PyroP_enz_cen_dom"/>
</dbReference>
<evidence type="ECO:0000259" key="6">
    <source>
        <dbReference type="Pfam" id="PF02776"/>
    </source>
</evidence>
<dbReference type="PANTHER" id="PTHR18968">
    <property type="entry name" value="THIAMINE PYROPHOSPHATE ENZYMES"/>
    <property type="match status" value="1"/>
</dbReference>
<reference evidence="7" key="1">
    <citation type="submission" date="2023-07" db="EMBL/GenBank/DDBJ databases">
        <title>Genomic Encyclopedia of Type Strains, Phase IV (KMG-IV): sequencing the most valuable type-strain genomes for metagenomic binning, comparative biology and taxonomic classification.</title>
        <authorList>
            <person name="Goeker M."/>
        </authorList>
    </citation>
    <scope>NUCLEOTIDE SEQUENCE</scope>
    <source>
        <strain evidence="7">DSM 21202</strain>
    </source>
</reference>
<evidence type="ECO:0000256" key="2">
    <source>
        <dbReference type="ARBA" id="ARBA00023052"/>
    </source>
</evidence>
<dbReference type="GO" id="GO:0009097">
    <property type="term" value="P:isoleucine biosynthetic process"/>
    <property type="evidence" value="ECO:0007669"/>
    <property type="project" value="TreeGrafter"/>
</dbReference>
<dbReference type="Gene3D" id="3.40.50.970">
    <property type="match status" value="2"/>
</dbReference>
<feature type="domain" description="Thiamine pyrophosphate enzyme central" evidence="4">
    <location>
        <begin position="200"/>
        <end position="334"/>
    </location>
</feature>
<comment type="caution">
    <text evidence="7">The sequence shown here is derived from an EMBL/GenBank/DDBJ whole genome shotgun (WGS) entry which is preliminary data.</text>
</comment>
<dbReference type="EC" id="2.2.1.6" evidence="7"/>
<dbReference type="NCBIfam" id="NF006052">
    <property type="entry name" value="PRK08199.1"/>
    <property type="match status" value="1"/>
</dbReference>
<dbReference type="FunFam" id="3.40.50.970:FF:000007">
    <property type="entry name" value="Acetolactate synthase"/>
    <property type="match status" value="1"/>
</dbReference>
<dbReference type="RefSeq" id="WP_306884555.1">
    <property type="nucleotide sequence ID" value="NZ_JAUSUL010000001.1"/>
</dbReference>
<keyword evidence="2 3" id="KW-0786">Thiamine pyrophosphate</keyword>
<dbReference type="InterPro" id="IPR045229">
    <property type="entry name" value="TPP_enz"/>
</dbReference>
<dbReference type="InterPro" id="IPR012001">
    <property type="entry name" value="Thiamin_PyroP_enz_TPP-bd_dom"/>
</dbReference>
<dbReference type="Pfam" id="PF02776">
    <property type="entry name" value="TPP_enzyme_N"/>
    <property type="match status" value="1"/>
</dbReference>
<dbReference type="GO" id="GO:0050660">
    <property type="term" value="F:flavin adenine dinucleotide binding"/>
    <property type="evidence" value="ECO:0007669"/>
    <property type="project" value="TreeGrafter"/>
</dbReference>
<dbReference type="CDD" id="cd00568">
    <property type="entry name" value="TPP_enzymes"/>
    <property type="match status" value="1"/>
</dbReference>
<dbReference type="GO" id="GO:0003984">
    <property type="term" value="F:acetolactate synthase activity"/>
    <property type="evidence" value="ECO:0007669"/>
    <property type="project" value="UniProtKB-EC"/>
</dbReference>
<dbReference type="InterPro" id="IPR029061">
    <property type="entry name" value="THDP-binding"/>
</dbReference>
<dbReference type="InterPro" id="IPR011766">
    <property type="entry name" value="TPP_enzyme_TPP-bd"/>
</dbReference>
<evidence type="ECO:0000313" key="8">
    <source>
        <dbReference type="Proteomes" id="UP001229244"/>
    </source>
</evidence>
<dbReference type="SUPFAM" id="SSF52518">
    <property type="entry name" value="Thiamin diphosphate-binding fold (THDP-binding)"/>
    <property type="match status" value="2"/>
</dbReference>
<dbReference type="Gene3D" id="3.40.50.1220">
    <property type="entry name" value="TPP-binding domain"/>
    <property type="match status" value="1"/>
</dbReference>
<gene>
    <name evidence="7" type="ORF">J2S73_001206</name>
</gene>
<evidence type="ECO:0000256" key="1">
    <source>
        <dbReference type="ARBA" id="ARBA00007812"/>
    </source>
</evidence>
<proteinExistence type="inferred from homology"/>
<dbReference type="PANTHER" id="PTHR18968:SF120">
    <property type="entry name" value="ACETOLACTATE SYNTHASE LARGE SUBUNIT"/>
    <property type="match status" value="1"/>
</dbReference>
<dbReference type="GO" id="GO:0030976">
    <property type="term" value="F:thiamine pyrophosphate binding"/>
    <property type="evidence" value="ECO:0007669"/>
    <property type="project" value="InterPro"/>
</dbReference>
<dbReference type="CDD" id="cd07035">
    <property type="entry name" value="TPP_PYR_POX_like"/>
    <property type="match status" value="1"/>
</dbReference>
<name>A0AAE3VLL6_9HYPH</name>
<dbReference type="Pfam" id="PF02775">
    <property type="entry name" value="TPP_enzyme_C"/>
    <property type="match status" value="1"/>
</dbReference>
<evidence type="ECO:0000313" key="7">
    <source>
        <dbReference type="EMBL" id="MDQ0314769.1"/>
    </source>
</evidence>
<feature type="domain" description="Thiamine pyrophosphate enzyme N-terminal TPP-binding" evidence="6">
    <location>
        <begin position="13"/>
        <end position="127"/>
    </location>
</feature>
<dbReference type="Proteomes" id="UP001229244">
    <property type="component" value="Unassembled WGS sequence"/>
</dbReference>
<accession>A0AAE3VLL6</accession>
<dbReference type="SUPFAM" id="SSF52467">
    <property type="entry name" value="DHS-like NAD/FAD-binding domain"/>
    <property type="match status" value="1"/>
</dbReference>
<dbReference type="GO" id="GO:0000287">
    <property type="term" value="F:magnesium ion binding"/>
    <property type="evidence" value="ECO:0007669"/>
    <property type="project" value="InterPro"/>
</dbReference>
<keyword evidence="8" id="KW-1185">Reference proteome</keyword>
<dbReference type="GO" id="GO:0009099">
    <property type="term" value="P:L-valine biosynthetic process"/>
    <property type="evidence" value="ECO:0007669"/>
    <property type="project" value="TreeGrafter"/>
</dbReference>